<comment type="caution">
    <text evidence="1">The sequence shown here is derived from an EMBL/GenBank/DDBJ whole genome shotgun (WGS) entry which is preliminary data.</text>
</comment>
<protein>
    <submittedName>
        <fullName evidence="1">Uncharacterized protein</fullName>
    </submittedName>
</protein>
<dbReference type="EMBL" id="LAZR01060087">
    <property type="protein sequence ID" value="KKK66418.1"/>
    <property type="molecule type" value="Genomic_DNA"/>
</dbReference>
<dbReference type="AlphaFoldDB" id="A0A0F8XC70"/>
<organism evidence="1">
    <name type="scientific">marine sediment metagenome</name>
    <dbReference type="NCBI Taxonomy" id="412755"/>
    <lineage>
        <taxon>unclassified sequences</taxon>
        <taxon>metagenomes</taxon>
        <taxon>ecological metagenomes</taxon>
    </lineage>
</organism>
<reference evidence="1" key="1">
    <citation type="journal article" date="2015" name="Nature">
        <title>Complex archaea that bridge the gap between prokaryotes and eukaryotes.</title>
        <authorList>
            <person name="Spang A."/>
            <person name="Saw J.H."/>
            <person name="Jorgensen S.L."/>
            <person name="Zaremba-Niedzwiedzka K."/>
            <person name="Martijn J."/>
            <person name="Lind A.E."/>
            <person name="van Eijk R."/>
            <person name="Schleper C."/>
            <person name="Guy L."/>
            <person name="Ettema T.J."/>
        </authorList>
    </citation>
    <scope>NUCLEOTIDE SEQUENCE</scope>
</reference>
<sequence length="47" mass="5602">MNCPHCETLIDEHKATRCLDAWIAEYVMGWKPYKIVNYNILYPPTMQ</sequence>
<gene>
    <name evidence="1" type="ORF">LCGC14_2964270</name>
</gene>
<proteinExistence type="predicted"/>
<name>A0A0F8XC70_9ZZZZ</name>
<accession>A0A0F8XC70</accession>
<evidence type="ECO:0000313" key="1">
    <source>
        <dbReference type="EMBL" id="KKK66418.1"/>
    </source>
</evidence>
<feature type="non-terminal residue" evidence="1">
    <location>
        <position position="47"/>
    </location>
</feature>